<accession>A0A8X7SEV3</accession>
<proteinExistence type="predicted"/>
<feature type="compositionally biased region" description="Acidic residues" evidence="1">
    <location>
        <begin position="10"/>
        <end position="22"/>
    </location>
</feature>
<gene>
    <name evidence="2" type="ORF">Bca52824_033499</name>
</gene>
<reference evidence="2 3" key="1">
    <citation type="submission" date="2020-02" db="EMBL/GenBank/DDBJ databases">
        <authorList>
            <person name="Ma Q."/>
            <person name="Huang Y."/>
            <person name="Song X."/>
            <person name="Pei D."/>
        </authorList>
    </citation>
    <scope>NUCLEOTIDE SEQUENCE [LARGE SCALE GENOMIC DNA]</scope>
    <source>
        <strain evidence="2">Sxm20200214</strain>
        <tissue evidence="2">Leaf</tissue>
    </source>
</reference>
<name>A0A8X7SEV3_BRACI</name>
<evidence type="ECO:0000313" key="2">
    <source>
        <dbReference type="EMBL" id="KAG2304848.1"/>
    </source>
</evidence>
<organism evidence="2 3">
    <name type="scientific">Brassica carinata</name>
    <name type="common">Ethiopian mustard</name>
    <name type="synonym">Abyssinian cabbage</name>
    <dbReference type="NCBI Taxonomy" id="52824"/>
    <lineage>
        <taxon>Eukaryota</taxon>
        <taxon>Viridiplantae</taxon>
        <taxon>Streptophyta</taxon>
        <taxon>Embryophyta</taxon>
        <taxon>Tracheophyta</taxon>
        <taxon>Spermatophyta</taxon>
        <taxon>Magnoliopsida</taxon>
        <taxon>eudicotyledons</taxon>
        <taxon>Gunneridae</taxon>
        <taxon>Pentapetalae</taxon>
        <taxon>rosids</taxon>
        <taxon>malvids</taxon>
        <taxon>Brassicales</taxon>
        <taxon>Brassicaceae</taxon>
        <taxon>Brassiceae</taxon>
        <taxon>Brassica</taxon>
    </lineage>
</organism>
<feature type="region of interest" description="Disordered" evidence="1">
    <location>
        <begin position="1"/>
        <end position="22"/>
    </location>
</feature>
<keyword evidence="3" id="KW-1185">Reference proteome</keyword>
<dbReference type="EMBL" id="JAAMPC010000007">
    <property type="protein sequence ID" value="KAG2304848.1"/>
    <property type="molecule type" value="Genomic_DNA"/>
</dbReference>
<dbReference type="Proteomes" id="UP000886595">
    <property type="component" value="Unassembled WGS sequence"/>
</dbReference>
<evidence type="ECO:0000313" key="3">
    <source>
        <dbReference type="Proteomes" id="UP000886595"/>
    </source>
</evidence>
<sequence length="84" mass="9880">MAGDVQEHIADEDEINEEEIDDDDELWSNQAMHMMYSEDLNAGEMFNPINPFGTRFDGREMLKRKAWMESTDGNELVFTRFENE</sequence>
<dbReference type="AlphaFoldDB" id="A0A8X7SEV3"/>
<protein>
    <submittedName>
        <fullName evidence="2">Uncharacterized protein</fullName>
    </submittedName>
</protein>
<comment type="caution">
    <text evidence="2">The sequence shown here is derived from an EMBL/GenBank/DDBJ whole genome shotgun (WGS) entry which is preliminary data.</text>
</comment>
<evidence type="ECO:0000256" key="1">
    <source>
        <dbReference type="SAM" id="MobiDB-lite"/>
    </source>
</evidence>